<gene>
    <name evidence="1" type="ORF">ALC57_08192</name>
</gene>
<accession>A0A195E2W8</accession>
<protein>
    <submittedName>
        <fullName evidence="1">Uncharacterized protein</fullName>
    </submittedName>
</protein>
<dbReference type="Proteomes" id="UP000078492">
    <property type="component" value="Unassembled WGS sequence"/>
</dbReference>
<organism evidence="1 2">
    <name type="scientific">Trachymyrmex cornetzi</name>
    <dbReference type="NCBI Taxonomy" id="471704"/>
    <lineage>
        <taxon>Eukaryota</taxon>
        <taxon>Metazoa</taxon>
        <taxon>Ecdysozoa</taxon>
        <taxon>Arthropoda</taxon>
        <taxon>Hexapoda</taxon>
        <taxon>Insecta</taxon>
        <taxon>Pterygota</taxon>
        <taxon>Neoptera</taxon>
        <taxon>Endopterygota</taxon>
        <taxon>Hymenoptera</taxon>
        <taxon>Apocrita</taxon>
        <taxon>Aculeata</taxon>
        <taxon>Formicoidea</taxon>
        <taxon>Formicidae</taxon>
        <taxon>Myrmicinae</taxon>
        <taxon>Trachymyrmex</taxon>
    </lineage>
</organism>
<evidence type="ECO:0000313" key="2">
    <source>
        <dbReference type="Proteomes" id="UP000078492"/>
    </source>
</evidence>
<keyword evidence="2" id="KW-1185">Reference proteome</keyword>
<evidence type="ECO:0000313" key="1">
    <source>
        <dbReference type="EMBL" id="KYN19426.1"/>
    </source>
</evidence>
<sequence length="127" mass="14189">MTFVALCEKEREINVPSSKFCETFTLHRARYEEENTSSSALKSGATVRSEILVILGHRAARQETSRVLFRFHDRILGSGFSSTEDALFDRHNMATRNALEAKGLGVYGVHIIDAEDVSVVNLMVQLS</sequence>
<dbReference type="EMBL" id="KQ979709">
    <property type="protein sequence ID" value="KYN19426.1"/>
    <property type="molecule type" value="Genomic_DNA"/>
</dbReference>
<name>A0A195E2W8_9HYME</name>
<proteinExistence type="predicted"/>
<dbReference type="AlphaFoldDB" id="A0A195E2W8"/>
<reference evidence="1 2" key="1">
    <citation type="submission" date="2015-09" db="EMBL/GenBank/DDBJ databases">
        <title>Trachymyrmex cornetzi WGS genome.</title>
        <authorList>
            <person name="Nygaard S."/>
            <person name="Hu H."/>
            <person name="Boomsma J."/>
            <person name="Zhang G."/>
        </authorList>
    </citation>
    <scope>NUCLEOTIDE SEQUENCE [LARGE SCALE GENOMIC DNA]</scope>
    <source>
        <strain evidence="1">Tcor2-1</strain>
        <tissue evidence="1">Whole body</tissue>
    </source>
</reference>